<organism evidence="1 2">
    <name type="scientific">Salinimicrobium gaetbulicola</name>
    <dbReference type="NCBI Taxonomy" id="999702"/>
    <lineage>
        <taxon>Bacteria</taxon>
        <taxon>Pseudomonadati</taxon>
        <taxon>Bacteroidota</taxon>
        <taxon>Flavobacteriia</taxon>
        <taxon>Flavobacteriales</taxon>
        <taxon>Flavobacteriaceae</taxon>
        <taxon>Salinimicrobium</taxon>
    </lineage>
</organism>
<accession>A0ABW3ICF2</accession>
<protein>
    <submittedName>
        <fullName evidence="1">Uncharacterized protein</fullName>
    </submittedName>
</protein>
<sequence>MKKKLFLLLLAIIAFIIVDTLVVDTITGKNVDNAQIAMVLEDQCECKVIEKGLNGNGVSFPDGVYGDYHNFYLSNCKISNFEEYVADLYKSLEYSIPNFKEADLVKLSFEIAPNQNRIVSIRNSELIIEK</sequence>
<keyword evidence="2" id="KW-1185">Reference proteome</keyword>
<proteinExistence type="predicted"/>
<evidence type="ECO:0000313" key="1">
    <source>
        <dbReference type="EMBL" id="MFD0975363.1"/>
    </source>
</evidence>
<comment type="caution">
    <text evidence="1">The sequence shown here is derived from an EMBL/GenBank/DDBJ whole genome shotgun (WGS) entry which is preliminary data.</text>
</comment>
<dbReference type="Proteomes" id="UP001597100">
    <property type="component" value="Unassembled WGS sequence"/>
</dbReference>
<name>A0ABW3ICF2_9FLAO</name>
<evidence type="ECO:0000313" key="2">
    <source>
        <dbReference type="Proteomes" id="UP001597100"/>
    </source>
</evidence>
<dbReference type="RefSeq" id="WP_380736382.1">
    <property type="nucleotide sequence ID" value="NZ_JBHTJP010000003.1"/>
</dbReference>
<gene>
    <name evidence="1" type="ORF">ACFQ1G_01030</name>
</gene>
<dbReference type="EMBL" id="JBHTJP010000003">
    <property type="protein sequence ID" value="MFD0975363.1"/>
    <property type="molecule type" value="Genomic_DNA"/>
</dbReference>
<reference evidence="2" key="1">
    <citation type="journal article" date="2019" name="Int. J. Syst. Evol. Microbiol.">
        <title>The Global Catalogue of Microorganisms (GCM) 10K type strain sequencing project: providing services to taxonomists for standard genome sequencing and annotation.</title>
        <authorList>
            <consortium name="The Broad Institute Genomics Platform"/>
            <consortium name="The Broad Institute Genome Sequencing Center for Infectious Disease"/>
            <person name="Wu L."/>
            <person name="Ma J."/>
        </authorList>
    </citation>
    <scope>NUCLEOTIDE SEQUENCE [LARGE SCALE GENOMIC DNA]</scope>
    <source>
        <strain evidence="2">CCUG 60898</strain>
    </source>
</reference>